<name>A0A7R9EJL5_9NEOP</name>
<proteinExistence type="predicted"/>
<dbReference type="InterPro" id="IPR038765">
    <property type="entry name" value="Papain-like_cys_pep_sf"/>
</dbReference>
<accession>A0A7R9EJL5</accession>
<dbReference type="InterPro" id="IPR001394">
    <property type="entry name" value="Peptidase_C19_UCH"/>
</dbReference>
<dbReference type="GO" id="GO:0016579">
    <property type="term" value="P:protein deubiquitination"/>
    <property type="evidence" value="ECO:0007669"/>
    <property type="project" value="InterPro"/>
</dbReference>
<protein>
    <recommendedName>
        <fullName evidence="1">Peptidase C19 ubiquitin carboxyl-terminal hydrolase domain-containing protein</fullName>
    </recommendedName>
</protein>
<dbReference type="Pfam" id="PF00443">
    <property type="entry name" value="UCH"/>
    <property type="match status" value="1"/>
</dbReference>
<dbReference type="EMBL" id="OB797253">
    <property type="protein sequence ID" value="CAD7434199.1"/>
    <property type="molecule type" value="Genomic_DNA"/>
</dbReference>
<evidence type="ECO:0000259" key="1">
    <source>
        <dbReference type="Pfam" id="PF00443"/>
    </source>
</evidence>
<reference evidence="2" key="1">
    <citation type="submission" date="2020-11" db="EMBL/GenBank/DDBJ databases">
        <authorList>
            <person name="Tran Van P."/>
        </authorList>
    </citation>
    <scope>NUCLEOTIDE SEQUENCE</scope>
</reference>
<dbReference type="Gene3D" id="3.90.70.10">
    <property type="entry name" value="Cysteine proteinases"/>
    <property type="match status" value="1"/>
</dbReference>
<evidence type="ECO:0000313" key="2">
    <source>
        <dbReference type="EMBL" id="CAD7434199.1"/>
    </source>
</evidence>
<organism evidence="2">
    <name type="scientific">Timema monikensis</name>
    <dbReference type="NCBI Taxonomy" id="170555"/>
    <lineage>
        <taxon>Eukaryota</taxon>
        <taxon>Metazoa</taxon>
        <taxon>Ecdysozoa</taxon>
        <taxon>Arthropoda</taxon>
        <taxon>Hexapoda</taxon>
        <taxon>Insecta</taxon>
        <taxon>Pterygota</taxon>
        <taxon>Neoptera</taxon>
        <taxon>Polyneoptera</taxon>
        <taxon>Phasmatodea</taxon>
        <taxon>Timematodea</taxon>
        <taxon>Timematoidea</taxon>
        <taxon>Timematidae</taxon>
        <taxon>Timema</taxon>
    </lineage>
</organism>
<gene>
    <name evidence="2" type="ORF">TMSB3V08_LOCUS10853</name>
</gene>
<feature type="domain" description="Peptidase C19 ubiquitin carboxyl-terminal hydrolase" evidence="1">
    <location>
        <begin position="138"/>
        <end position="248"/>
    </location>
</feature>
<sequence length="327" mass="36754">MEKELRLGSIASLQHSLPVFPQHSLPIIPQHSSPVIPQLSLPIIPQHSSSVIPQHSSPVIPQHSSPVIPQLSLPIIPQHSSPVIPHHSPKPIHLKTLPNEKNPIRNVKYVGNFRSEPLTSISSHKPPYEIGFVNPVGSNRCWLNASLQAILGMQLLIEDIVQYEKPSPSRVLAAFRELVLTRKTGSQLSTHSALQKLYQSLEDIDPVFVNGNQQDAPEFVNRLLDTFRNLFSQMLPVSPSYTASTQPSHNWQQLTEREPRYHDGALRKLIDVGYNNPWQLLNLLQEKSRSKFLSEQVHQYSYVGRREFFIGGPAVMRQASTHTGGPK</sequence>
<dbReference type="AlphaFoldDB" id="A0A7R9EJL5"/>
<dbReference type="SUPFAM" id="SSF54001">
    <property type="entry name" value="Cysteine proteinases"/>
    <property type="match status" value="1"/>
</dbReference>
<dbReference type="GO" id="GO:0004843">
    <property type="term" value="F:cysteine-type deubiquitinase activity"/>
    <property type="evidence" value="ECO:0007669"/>
    <property type="project" value="InterPro"/>
</dbReference>